<dbReference type="RefSeq" id="WP_189081696.1">
    <property type="nucleotide sequence ID" value="NZ_BMMX01000031.1"/>
</dbReference>
<dbReference type="AlphaFoldDB" id="A0A8J3FQP6"/>
<evidence type="ECO:0000313" key="1">
    <source>
        <dbReference type="EMBL" id="GGL08904.1"/>
    </source>
</evidence>
<dbReference type="EMBL" id="BMMX01000031">
    <property type="protein sequence ID" value="GGL08904.1"/>
    <property type="molecule type" value="Genomic_DNA"/>
</dbReference>
<reference evidence="1" key="1">
    <citation type="journal article" date="2014" name="Int. J. Syst. Evol. Microbiol.">
        <title>Complete genome sequence of Corynebacterium casei LMG S-19264T (=DSM 44701T), isolated from a smear-ripened cheese.</title>
        <authorList>
            <consortium name="US DOE Joint Genome Institute (JGI-PGF)"/>
            <person name="Walter F."/>
            <person name="Albersmeier A."/>
            <person name="Kalinowski J."/>
            <person name="Ruckert C."/>
        </authorList>
    </citation>
    <scope>NUCLEOTIDE SEQUENCE</scope>
    <source>
        <strain evidence="1">CGMCC 4.7299</strain>
    </source>
</reference>
<comment type="caution">
    <text evidence="1">The sequence shown here is derived from an EMBL/GenBank/DDBJ whole genome shotgun (WGS) entry which is preliminary data.</text>
</comment>
<name>A0A8J3FQP6_9ACTN</name>
<sequence length="188" mass="22052">MNQFEDGHPVSGLRDDDAADKALVDSLVDRLDQVIRNHNSDRRLERRLVRIKRFARPDRGRLVFMLQLRWQWLRWAIDERHRRCALSRLDRRMRYAAPYPRPGGPTPSLGQIAADLRRLNAQRHGGVSRQSVAWSAAVLRAYDQRLQMACRCLDVEEHLTVLEGIDRDIERVRAEEQLRRRGLHLPVP</sequence>
<keyword evidence="2" id="KW-1185">Reference proteome</keyword>
<evidence type="ECO:0000313" key="2">
    <source>
        <dbReference type="Proteomes" id="UP000656042"/>
    </source>
</evidence>
<organism evidence="1 2">
    <name type="scientific">Mangrovihabitans endophyticus</name>
    <dbReference type="NCBI Taxonomy" id="1751298"/>
    <lineage>
        <taxon>Bacteria</taxon>
        <taxon>Bacillati</taxon>
        <taxon>Actinomycetota</taxon>
        <taxon>Actinomycetes</taxon>
        <taxon>Micromonosporales</taxon>
        <taxon>Micromonosporaceae</taxon>
        <taxon>Mangrovihabitans</taxon>
    </lineage>
</organism>
<gene>
    <name evidence="1" type="ORF">GCM10012284_49440</name>
</gene>
<proteinExistence type="predicted"/>
<protein>
    <submittedName>
        <fullName evidence="1">Uncharacterized protein</fullName>
    </submittedName>
</protein>
<accession>A0A8J3FQP6</accession>
<dbReference type="Proteomes" id="UP000656042">
    <property type="component" value="Unassembled WGS sequence"/>
</dbReference>
<reference evidence="1" key="2">
    <citation type="submission" date="2020-09" db="EMBL/GenBank/DDBJ databases">
        <authorList>
            <person name="Sun Q."/>
            <person name="Zhou Y."/>
        </authorList>
    </citation>
    <scope>NUCLEOTIDE SEQUENCE</scope>
    <source>
        <strain evidence="1">CGMCC 4.7299</strain>
    </source>
</reference>